<dbReference type="AlphaFoldDB" id="A0A268F595"/>
<sequence>MVLQSFEGAGIHAAISQVYDVAKPGSRRMVWRHEGNVKPRAADIWTGQSGQGYHAEGQSPPIASTKLNGIAEMQGTRNSPALHDGRDLQTAVSNDFGWGNNIM</sequence>
<evidence type="ECO:0000313" key="1">
    <source>
        <dbReference type="EMBL" id="PAD80543.1"/>
    </source>
</evidence>
<reference evidence="1 2" key="1">
    <citation type="submission" date="2017-07" db="EMBL/GenBank/DDBJ databases">
        <title>Isolation and whole genome analysis of endospore-forming bacteria from heroin.</title>
        <authorList>
            <person name="Kalinowski J."/>
            <person name="Ahrens B."/>
            <person name="Al-Dilaimi A."/>
            <person name="Winkler A."/>
            <person name="Wibberg D."/>
            <person name="Schleenbecker U."/>
            <person name="Ruckert C."/>
            <person name="Wolfel R."/>
            <person name="Grass G."/>
        </authorList>
    </citation>
    <scope>NUCLEOTIDE SEQUENCE [LARGE SCALE GENOMIC DNA]</scope>
    <source>
        <strain evidence="1 2">7537-G1</strain>
    </source>
</reference>
<gene>
    <name evidence="1" type="ORF">CHH67_00115</name>
</gene>
<proteinExistence type="predicted"/>
<protein>
    <submittedName>
        <fullName evidence="1">Uncharacterized protein</fullName>
    </submittedName>
</protein>
<dbReference type="EMBL" id="NPBY01000001">
    <property type="protein sequence ID" value="PAD80543.1"/>
    <property type="molecule type" value="Genomic_DNA"/>
</dbReference>
<organism evidence="1 2">
    <name type="scientific">Paenibacillus campinasensis</name>
    <dbReference type="NCBI Taxonomy" id="66347"/>
    <lineage>
        <taxon>Bacteria</taxon>
        <taxon>Bacillati</taxon>
        <taxon>Bacillota</taxon>
        <taxon>Bacilli</taxon>
        <taxon>Bacillales</taxon>
        <taxon>Paenibacillaceae</taxon>
        <taxon>Paenibacillus</taxon>
    </lineage>
</organism>
<comment type="caution">
    <text evidence="1">The sequence shown here is derived from an EMBL/GenBank/DDBJ whole genome shotgun (WGS) entry which is preliminary data.</text>
</comment>
<evidence type="ECO:0000313" key="2">
    <source>
        <dbReference type="Proteomes" id="UP000215596"/>
    </source>
</evidence>
<name>A0A268F595_9BACL</name>
<accession>A0A268F595</accession>
<dbReference type="Proteomes" id="UP000215596">
    <property type="component" value="Unassembled WGS sequence"/>
</dbReference>